<evidence type="ECO:0000313" key="1">
    <source>
        <dbReference type="EMBL" id="KAL0954504.1"/>
    </source>
</evidence>
<dbReference type="EMBL" id="JASNQZ010000007">
    <property type="protein sequence ID" value="KAL0954504.1"/>
    <property type="molecule type" value="Genomic_DNA"/>
</dbReference>
<evidence type="ECO:0000313" key="2">
    <source>
        <dbReference type="Proteomes" id="UP001556367"/>
    </source>
</evidence>
<accession>A0ABR3JFW0</accession>
<sequence length="54" mass="5933">MNWVYCSAYDSNHGGRAEWYMGTGNLGALLDGENPFMTYDGDPGCSMHGAFYDS</sequence>
<reference evidence="2" key="1">
    <citation type="submission" date="2024-06" db="EMBL/GenBank/DDBJ databases">
        <title>Multi-omics analyses provide insights into the biosynthesis of the anticancer antibiotic pleurotin in Hohenbuehelia grisea.</title>
        <authorList>
            <person name="Weaver J.A."/>
            <person name="Alberti F."/>
        </authorList>
    </citation>
    <scope>NUCLEOTIDE SEQUENCE [LARGE SCALE GENOMIC DNA]</scope>
    <source>
        <strain evidence="2">T-177</strain>
    </source>
</reference>
<proteinExistence type="predicted"/>
<comment type="caution">
    <text evidence="1">The sequence shown here is derived from an EMBL/GenBank/DDBJ whole genome shotgun (WGS) entry which is preliminary data.</text>
</comment>
<gene>
    <name evidence="1" type="ORF">HGRIS_003471</name>
</gene>
<name>A0ABR3JFW0_9AGAR</name>
<organism evidence="1 2">
    <name type="scientific">Hohenbuehelia grisea</name>
    <dbReference type="NCBI Taxonomy" id="104357"/>
    <lineage>
        <taxon>Eukaryota</taxon>
        <taxon>Fungi</taxon>
        <taxon>Dikarya</taxon>
        <taxon>Basidiomycota</taxon>
        <taxon>Agaricomycotina</taxon>
        <taxon>Agaricomycetes</taxon>
        <taxon>Agaricomycetidae</taxon>
        <taxon>Agaricales</taxon>
        <taxon>Pleurotineae</taxon>
        <taxon>Pleurotaceae</taxon>
        <taxon>Hohenbuehelia</taxon>
    </lineage>
</organism>
<dbReference type="Proteomes" id="UP001556367">
    <property type="component" value="Unassembled WGS sequence"/>
</dbReference>
<protein>
    <submittedName>
        <fullName evidence="1">Uncharacterized protein</fullName>
    </submittedName>
</protein>
<keyword evidence="2" id="KW-1185">Reference proteome</keyword>